<dbReference type="GO" id="GO:0007062">
    <property type="term" value="P:sister chromatid cohesion"/>
    <property type="evidence" value="ECO:0007669"/>
    <property type="project" value="InterPro"/>
</dbReference>
<feature type="binding site" evidence="6">
    <location>
        <begin position="32"/>
        <end position="39"/>
    </location>
    <ligand>
        <name>ATP</name>
        <dbReference type="ChEBI" id="CHEBI:30616"/>
    </ligand>
</feature>
<dbReference type="KEGG" id="cag:Cagg_0765"/>
<dbReference type="Proteomes" id="UP000002508">
    <property type="component" value="Chromosome"/>
</dbReference>
<keyword evidence="4 6" id="KW-0175">Coiled coil</keyword>
<keyword evidence="3 6" id="KW-0067">ATP-binding</keyword>
<evidence type="ECO:0000256" key="5">
    <source>
        <dbReference type="ARBA" id="ARBA00023125"/>
    </source>
</evidence>
<evidence type="ECO:0000259" key="7">
    <source>
        <dbReference type="SMART" id="SM00968"/>
    </source>
</evidence>
<dbReference type="InterPro" id="IPR011890">
    <property type="entry name" value="SMC_prok"/>
</dbReference>
<evidence type="ECO:0000256" key="2">
    <source>
        <dbReference type="ARBA" id="ARBA00022741"/>
    </source>
</evidence>
<dbReference type="eggNOG" id="COG1196">
    <property type="taxonomic scope" value="Bacteria"/>
</dbReference>
<evidence type="ECO:0000256" key="6">
    <source>
        <dbReference type="HAMAP-Rule" id="MF_01894"/>
    </source>
</evidence>
<keyword evidence="9" id="KW-1185">Reference proteome</keyword>
<sequence length="1189" mass="131900">MYLKRLEIQGFKTFASRTVFEFQPGIIAVVGPNGSGKSNLADAVRWVLGEQSMSALRCKQAGELLFAGGGRRPPAGLAEVALTIDNSDRLLPLDFDEVTITRRVTRTGENEYFINRARVRLRDLLAAVEPLGGSYTIINQGLVDAALTLRPADRRRLFEDAAEIGGFELRKTEALRRLRESEMNLQRVADLLAELEPRLRTLRRQAGQARQYREWQTELHHLLAHWHHAQWREAQALAQQAQTLAQQADDEVARRRAIHAETAAAVQTKRAALRERREALSALHHQATVLHQQAETLQRDLAIEHERLAAAAQRSEEMERHLMILAEQYQAALYERDRVVAMLTQLAQEIATIQDELARADHERGVDEQARAALAAELQAAQERALQAARAEATVVSQIEQLLTQQARLRTELERLATSLTQATGATDTARIAVTDAQTALAHAEQMYQESSAAVQAARQELDRLRAARTAIDEQRATCRHTVAEREARLEALTRLARSHAGAFAGVKAALEWAERNGRTGFTLVQQIIRVPPTLETAIEVALGARLQHIVVEQWRDAEDAIAELRRSGVGRATFLPLDTLRRPQHDGRRPTFSTNVIGIAAELVEYDPRYAVVVEQLLGRTLVVADLATARSELRHLPPGWTIVTLAGEQVQSGGAVTGGAPTRESGVLRRERELRELPALVAETRAQLAAIDEQRAVIEAELQAVTHRLRQAEQAERDAHRRRETARNVLDQAQHRARQVEQEQQWVITQQERLLNDLNALTEQITALQARQATLRDEHAAAEAALAVVRERYEQHVLVSRTVQERLANQRAALTAARSRQQMLTELRNRHEQTIAGIEQQQRELEAALQALQTERAQRETTYATGLARQQHVLAELNSLQAQIDPAETELKTAEAELAELEAAESRATAELLAAEADHSRFVREAQRAADRLETLFERAVADGVDLTKPPPASPAPPTDELPAAIEALRARIVRLGVVNPLALEEYEEAAKRHTFLTAQADDLRAASATLHQLIAELDGAMNHRFQLTFQAIAAEFSATFQELFGGGSARLELIDADDTGDEGNGKRTTLGVEIIARPPGKRPQNIALLSGGERTLTAVALLFAILKVNPSPFCILDETDAALDESNVGRFRTMLQRLSDRTQFILITHNRGTIEVADTLYGVSMGDDGASRVVSLRVEEYVGAAQ</sequence>
<comment type="subunit">
    <text evidence="6">Homodimer.</text>
</comment>
<name>B8G556_CHLAD</name>
<comment type="function">
    <text evidence="6">Required for chromosome condensation and partitioning.</text>
</comment>
<dbReference type="Gene3D" id="3.30.70.1620">
    <property type="match status" value="1"/>
</dbReference>
<dbReference type="InterPro" id="IPR024704">
    <property type="entry name" value="SMC"/>
</dbReference>
<feature type="coiled-coil region" evidence="6">
    <location>
        <begin position="826"/>
        <end position="945"/>
    </location>
</feature>
<evidence type="ECO:0000313" key="9">
    <source>
        <dbReference type="Proteomes" id="UP000002508"/>
    </source>
</evidence>
<dbReference type="SUPFAM" id="SSF75553">
    <property type="entry name" value="Smc hinge domain"/>
    <property type="match status" value="1"/>
</dbReference>
<dbReference type="NCBIfam" id="TIGR02168">
    <property type="entry name" value="SMC_prok_B"/>
    <property type="match status" value="1"/>
</dbReference>
<dbReference type="EMBL" id="CP001337">
    <property type="protein sequence ID" value="ACL23689.1"/>
    <property type="molecule type" value="Genomic_DNA"/>
</dbReference>
<comment type="similarity">
    <text evidence="6">Belongs to the SMC family.</text>
</comment>
<dbReference type="InterPro" id="IPR003395">
    <property type="entry name" value="RecF/RecN/SMC_N"/>
</dbReference>
<gene>
    <name evidence="6" type="primary">smc</name>
    <name evidence="8" type="ordered locus">Cagg_0765</name>
</gene>
<accession>B8G556</accession>
<dbReference type="SMART" id="SM00968">
    <property type="entry name" value="SMC_hinge"/>
    <property type="match status" value="1"/>
</dbReference>
<dbReference type="HAMAP" id="MF_01894">
    <property type="entry name" value="Smc_prok"/>
    <property type="match status" value="1"/>
</dbReference>
<evidence type="ECO:0000256" key="1">
    <source>
        <dbReference type="ARBA" id="ARBA00022490"/>
    </source>
</evidence>
<dbReference type="Gene3D" id="1.20.1060.20">
    <property type="match status" value="1"/>
</dbReference>
<dbReference type="InterPro" id="IPR036277">
    <property type="entry name" value="SMC_hinge_sf"/>
</dbReference>
<evidence type="ECO:0000256" key="3">
    <source>
        <dbReference type="ARBA" id="ARBA00022840"/>
    </source>
</evidence>
<dbReference type="GO" id="GO:0005694">
    <property type="term" value="C:chromosome"/>
    <property type="evidence" value="ECO:0007669"/>
    <property type="project" value="InterPro"/>
</dbReference>
<dbReference type="PANTHER" id="PTHR43977">
    <property type="entry name" value="STRUCTURAL MAINTENANCE OF CHROMOSOMES PROTEIN 3"/>
    <property type="match status" value="1"/>
</dbReference>
<comment type="subcellular location">
    <subcellularLocation>
        <location evidence="6">Cytoplasm</location>
    </subcellularLocation>
</comment>
<dbReference type="GO" id="GO:0005737">
    <property type="term" value="C:cytoplasm"/>
    <property type="evidence" value="ECO:0007669"/>
    <property type="project" value="UniProtKB-SubCell"/>
</dbReference>
<dbReference type="GO" id="GO:0006260">
    <property type="term" value="P:DNA replication"/>
    <property type="evidence" value="ECO:0007669"/>
    <property type="project" value="UniProtKB-UniRule"/>
</dbReference>
<dbReference type="GO" id="GO:0030261">
    <property type="term" value="P:chromosome condensation"/>
    <property type="evidence" value="ECO:0007669"/>
    <property type="project" value="InterPro"/>
</dbReference>
<dbReference type="SUPFAM" id="SSF52540">
    <property type="entry name" value="P-loop containing nucleoside triphosphate hydrolases"/>
    <property type="match status" value="1"/>
</dbReference>
<dbReference type="Pfam" id="PF06470">
    <property type="entry name" value="SMC_hinge"/>
    <property type="match status" value="1"/>
</dbReference>
<dbReference type="InterPro" id="IPR010935">
    <property type="entry name" value="SMC_hinge"/>
</dbReference>
<dbReference type="InterPro" id="IPR027417">
    <property type="entry name" value="P-loop_NTPase"/>
</dbReference>
<dbReference type="Gene3D" id="3.40.50.300">
    <property type="entry name" value="P-loop containing nucleotide triphosphate hydrolases"/>
    <property type="match status" value="2"/>
</dbReference>
<dbReference type="HOGENOM" id="CLU_001042_2_2_0"/>
<dbReference type="GO" id="GO:0007059">
    <property type="term" value="P:chromosome segregation"/>
    <property type="evidence" value="ECO:0007669"/>
    <property type="project" value="UniProtKB-UniRule"/>
</dbReference>
<dbReference type="GO" id="GO:0005524">
    <property type="term" value="F:ATP binding"/>
    <property type="evidence" value="ECO:0007669"/>
    <property type="project" value="UniProtKB-UniRule"/>
</dbReference>
<dbReference type="CDD" id="cd03278">
    <property type="entry name" value="ABC_SMC_barmotin"/>
    <property type="match status" value="1"/>
</dbReference>
<protein>
    <recommendedName>
        <fullName evidence="6">Chromosome partition protein Smc</fullName>
    </recommendedName>
</protein>
<feature type="coiled-coil region" evidence="6">
    <location>
        <begin position="683"/>
        <end position="787"/>
    </location>
</feature>
<dbReference type="GO" id="GO:0016887">
    <property type="term" value="F:ATP hydrolysis activity"/>
    <property type="evidence" value="ECO:0007669"/>
    <property type="project" value="InterPro"/>
</dbReference>
<dbReference type="GO" id="GO:0003677">
    <property type="term" value="F:DNA binding"/>
    <property type="evidence" value="ECO:0007669"/>
    <property type="project" value="UniProtKB-UniRule"/>
</dbReference>
<evidence type="ECO:0000313" key="8">
    <source>
        <dbReference type="EMBL" id="ACL23689.1"/>
    </source>
</evidence>
<proteinExistence type="inferred from homology"/>
<reference evidence="8" key="1">
    <citation type="submission" date="2008-12" db="EMBL/GenBank/DDBJ databases">
        <title>Complete sequence of Chloroflexus aggregans DSM 9485.</title>
        <authorList>
            <consortium name="US DOE Joint Genome Institute"/>
            <person name="Lucas S."/>
            <person name="Copeland A."/>
            <person name="Lapidus A."/>
            <person name="Glavina del Rio T."/>
            <person name="Dalin E."/>
            <person name="Tice H."/>
            <person name="Pitluck S."/>
            <person name="Foster B."/>
            <person name="Larimer F."/>
            <person name="Land M."/>
            <person name="Hauser L."/>
            <person name="Kyrpides N."/>
            <person name="Mikhailova N."/>
            <person name="Bryant D."/>
            <person name="Richardson P."/>
        </authorList>
    </citation>
    <scope>NUCLEOTIDE SEQUENCE</scope>
    <source>
        <strain evidence="8">DSM 9485</strain>
    </source>
</reference>
<dbReference type="STRING" id="326427.Cagg_0765"/>
<feature type="domain" description="SMC hinge" evidence="7">
    <location>
        <begin position="519"/>
        <end position="635"/>
    </location>
</feature>
<keyword evidence="2 6" id="KW-0547">Nucleotide-binding</keyword>
<dbReference type="Pfam" id="PF02463">
    <property type="entry name" value="SMC_N"/>
    <property type="match status" value="1"/>
</dbReference>
<comment type="domain">
    <text evidence="6">Contains large globular domains required for ATP hydrolysis at each terminus and a third globular domain forming a flexible hinge near the middle of the molecule. These domains are separated by coiled-coil structures.</text>
</comment>
<evidence type="ECO:0000256" key="4">
    <source>
        <dbReference type="ARBA" id="ARBA00023054"/>
    </source>
</evidence>
<dbReference type="PIRSF" id="PIRSF005719">
    <property type="entry name" value="SMC"/>
    <property type="match status" value="1"/>
</dbReference>
<keyword evidence="5 6" id="KW-0238">DNA-binding</keyword>
<dbReference type="RefSeq" id="WP_012616055.1">
    <property type="nucleotide sequence ID" value="NC_011831.1"/>
</dbReference>
<feature type="coiled-coil region" evidence="6">
    <location>
        <begin position="308"/>
        <end position="475"/>
    </location>
</feature>
<dbReference type="AlphaFoldDB" id="B8G556"/>
<keyword evidence="1 6" id="KW-0963">Cytoplasm</keyword>
<organism evidence="8 9">
    <name type="scientific">Chloroflexus aggregans (strain MD-66 / DSM 9485)</name>
    <dbReference type="NCBI Taxonomy" id="326427"/>
    <lineage>
        <taxon>Bacteria</taxon>
        <taxon>Bacillati</taxon>
        <taxon>Chloroflexota</taxon>
        <taxon>Chloroflexia</taxon>
        <taxon>Chloroflexales</taxon>
        <taxon>Chloroflexineae</taxon>
        <taxon>Chloroflexaceae</taxon>
        <taxon>Chloroflexus</taxon>
    </lineage>
</organism>
<dbReference type="OrthoDB" id="9808768at2"/>